<dbReference type="AlphaFoldDB" id="A0A369J4P4"/>
<dbReference type="Proteomes" id="UP000076154">
    <property type="component" value="Unassembled WGS sequence"/>
</dbReference>
<protein>
    <submittedName>
        <fullName evidence="1">Uncharacterized protein</fullName>
    </submittedName>
</protein>
<proteinExistence type="predicted"/>
<dbReference type="EMBL" id="LUEZ02000149">
    <property type="protein sequence ID" value="RDB15597.1"/>
    <property type="molecule type" value="Genomic_DNA"/>
</dbReference>
<evidence type="ECO:0000313" key="1">
    <source>
        <dbReference type="EMBL" id="RDB15597.1"/>
    </source>
</evidence>
<gene>
    <name evidence="1" type="ORF">Hypma_004067</name>
</gene>
<comment type="caution">
    <text evidence="1">The sequence shown here is derived from an EMBL/GenBank/DDBJ whole genome shotgun (WGS) entry which is preliminary data.</text>
</comment>
<name>A0A369J4P4_HYPMA</name>
<sequence>MICTQIWRAVGKMCGSKKGEGKCFRSPMPTALSFDNAANNTDTDPLSCQQACISDDSTISTENTYFPTSTTARRKCALCPFVSGAVRAIDDAQSYVNTHPTSYGTASLTKHQHFIKNSKELETYGDWMGRNAMGIAKINGDTKPTPPPIRFWW</sequence>
<organism evidence="1 2">
    <name type="scientific">Hypsizygus marmoreus</name>
    <name type="common">White beech mushroom</name>
    <name type="synonym">Agaricus marmoreus</name>
    <dbReference type="NCBI Taxonomy" id="39966"/>
    <lineage>
        <taxon>Eukaryota</taxon>
        <taxon>Fungi</taxon>
        <taxon>Dikarya</taxon>
        <taxon>Basidiomycota</taxon>
        <taxon>Agaricomycotina</taxon>
        <taxon>Agaricomycetes</taxon>
        <taxon>Agaricomycetidae</taxon>
        <taxon>Agaricales</taxon>
        <taxon>Tricholomatineae</taxon>
        <taxon>Lyophyllaceae</taxon>
        <taxon>Hypsizygus</taxon>
    </lineage>
</organism>
<dbReference type="InParanoid" id="A0A369J4P4"/>
<accession>A0A369J4P4</accession>
<evidence type="ECO:0000313" key="2">
    <source>
        <dbReference type="Proteomes" id="UP000076154"/>
    </source>
</evidence>
<reference evidence="1" key="1">
    <citation type="submission" date="2018-04" db="EMBL/GenBank/DDBJ databases">
        <title>Whole genome sequencing of Hypsizygus marmoreus.</title>
        <authorList>
            <person name="Choi I.-G."/>
            <person name="Min B."/>
            <person name="Kim J.-G."/>
            <person name="Kim S."/>
            <person name="Oh Y.-L."/>
            <person name="Kong W.-S."/>
            <person name="Park H."/>
            <person name="Jeong J."/>
            <person name="Song E.-S."/>
        </authorList>
    </citation>
    <scope>NUCLEOTIDE SEQUENCE [LARGE SCALE GENOMIC DNA]</scope>
    <source>
        <strain evidence="1">51987-8</strain>
    </source>
</reference>
<keyword evidence="2" id="KW-1185">Reference proteome</keyword>